<dbReference type="AlphaFoldDB" id="A0A423MBT6"/>
<sequence>MTKEIERSVEGIHQELKGSELDFYRKDDKSLKYFVRNISTRLTEHLNAQKRREEDESFDVRWSLGVIGCVGIILAITRSASSDIEWLSQHTLALRLWAVALSTIFVGVSLERSTLVRSLWRFSVTKFLLSLILSAAIFYARGKAAGFVNGVFHVDATAFPITLVMTTGLVLFKLFVPFALAVAGMAAAAHVLSVLAWLKDKHVGSNPLAAVPLYSLLFIGVSGVILFFGLSWSGGQLNDSRLPEKVYLMAHALDFNYSHECANVDPARPVVFLGSAQESVLVAPYGLEDFDFGTFFEASVIVPTDFTREKCDYKPPVVSH</sequence>
<protein>
    <submittedName>
        <fullName evidence="2">Uncharacterized protein</fullName>
    </submittedName>
</protein>
<keyword evidence="1" id="KW-1133">Transmembrane helix</keyword>
<feature type="transmembrane region" description="Helical" evidence="1">
    <location>
        <begin position="152"/>
        <end position="172"/>
    </location>
</feature>
<keyword evidence="1" id="KW-0472">Membrane</keyword>
<feature type="transmembrane region" description="Helical" evidence="1">
    <location>
        <begin position="92"/>
        <end position="110"/>
    </location>
</feature>
<evidence type="ECO:0000313" key="2">
    <source>
        <dbReference type="EMBL" id="RON80764.1"/>
    </source>
</evidence>
<evidence type="ECO:0000313" key="3">
    <source>
        <dbReference type="Proteomes" id="UP000285378"/>
    </source>
</evidence>
<name>A0A423MBT6_PSEFL</name>
<dbReference type="RefSeq" id="WP_123449903.1">
    <property type="nucleotide sequence ID" value="NZ_MOBX01000013.1"/>
</dbReference>
<accession>A0A423MBT6</accession>
<organism evidence="2 3">
    <name type="scientific">Pseudomonas fluorescens</name>
    <dbReference type="NCBI Taxonomy" id="294"/>
    <lineage>
        <taxon>Bacteria</taxon>
        <taxon>Pseudomonadati</taxon>
        <taxon>Pseudomonadota</taxon>
        <taxon>Gammaproteobacteria</taxon>
        <taxon>Pseudomonadales</taxon>
        <taxon>Pseudomonadaceae</taxon>
        <taxon>Pseudomonas</taxon>
    </lineage>
</organism>
<comment type="caution">
    <text evidence="2">The sequence shown here is derived from an EMBL/GenBank/DDBJ whole genome shotgun (WGS) entry which is preliminary data.</text>
</comment>
<feature type="transmembrane region" description="Helical" evidence="1">
    <location>
        <begin position="60"/>
        <end position="80"/>
    </location>
</feature>
<proteinExistence type="predicted"/>
<gene>
    <name evidence="2" type="ORF">BK670_11245</name>
</gene>
<feature type="transmembrane region" description="Helical" evidence="1">
    <location>
        <begin position="210"/>
        <end position="232"/>
    </location>
</feature>
<feature type="transmembrane region" description="Helical" evidence="1">
    <location>
        <begin position="122"/>
        <end position="140"/>
    </location>
</feature>
<dbReference type="OrthoDB" id="6433686at2"/>
<dbReference type="Proteomes" id="UP000285378">
    <property type="component" value="Unassembled WGS sequence"/>
</dbReference>
<evidence type="ECO:0000256" key="1">
    <source>
        <dbReference type="SAM" id="Phobius"/>
    </source>
</evidence>
<keyword evidence="1" id="KW-0812">Transmembrane</keyword>
<dbReference type="EMBL" id="MOBX01000013">
    <property type="protein sequence ID" value="RON80764.1"/>
    <property type="molecule type" value="Genomic_DNA"/>
</dbReference>
<reference evidence="2 3" key="1">
    <citation type="submission" date="2016-10" db="EMBL/GenBank/DDBJ databases">
        <title>Comparative genome analysis of multiple Pseudomonas spp. focuses on biocontrol and plant growth promoting traits.</title>
        <authorList>
            <person name="Tao X.-Y."/>
            <person name="Taylor C.G."/>
        </authorList>
    </citation>
    <scope>NUCLEOTIDE SEQUENCE [LARGE SCALE GENOMIC DNA]</scope>
    <source>
        <strain evidence="2 3">28B5</strain>
    </source>
</reference>
<feature type="transmembrane region" description="Helical" evidence="1">
    <location>
        <begin position="178"/>
        <end position="198"/>
    </location>
</feature>